<dbReference type="OrthoDB" id="9775804at2"/>
<dbReference type="PROSITE" id="PS51186">
    <property type="entry name" value="GNAT"/>
    <property type="match status" value="1"/>
</dbReference>
<feature type="domain" description="N-acetyltransferase" evidence="1">
    <location>
        <begin position="1"/>
        <end position="133"/>
    </location>
</feature>
<evidence type="ECO:0000313" key="3">
    <source>
        <dbReference type="Proteomes" id="UP000267798"/>
    </source>
</evidence>
<dbReference type="AlphaFoldDB" id="A0A3A6PUP0"/>
<dbReference type="Pfam" id="PF00583">
    <property type="entry name" value="Acetyltransf_1"/>
    <property type="match status" value="1"/>
</dbReference>
<sequence length="133" mass="14719">MNPRRVILSAELYQELARVNGMPVKEEAQLQKALKHSLYGIALLGEEEEAIGMGRVVGDGRYTFMIADLIMHPEYANAEHTLAVLNDLMAYIEASGADGAEITLMSDVPSIPLYQKQGFAYTYPNKISLSRTL</sequence>
<organism evidence="2 3">
    <name type="scientific">Paenibacillus pinisoli</name>
    <dbReference type="NCBI Taxonomy" id="1276110"/>
    <lineage>
        <taxon>Bacteria</taxon>
        <taxon>Bacillati</taxon>
        <taxon>Bacillota</taxon>
        <taxon>Bacilli</taxon>
        <taxon>Bacillales</taxon>
        <taxon>Paenibacillaceae</taxon>
        <taxon>Paenibacillus</taxon>
    </lineage>
</organism>
<dbReference type="Proteomes" id="UP000267798">
    <property type="component" value="Unassembled WGS sequence"/>
</dbReference>
<dbReference type="InterPro" id="IPR016181">
    <property type="entry name" value="Acyl_CoA_acyltransferase"/>
</dbReference>
<protein>
    <submittedName>
        <fullName evidence="2">GNAT family N-acetyltransferase</fullName>
    </submittedName>
</protein>
<accession>A0A3A6PUP0</accession>
<reference evidence="2 3" key="1">
    <citation type="submission" date="2018-09" db="EMBL/GenBank/DDBJ databases">
        <title>Paenibacillus aracenensis nov. sp. isolated from a cave in southern Spain.</title>
        <authorList>
            <person name="Jurado V."/>
            <person name="Gutierrez-Patricio S."/>
            <person name="Gonzalez-Pimentel J.L."/>
            <person name="Miller A.Z."/>
            <person name="Laiz L."/>
            <person name="Saiz-Jimenez C."/>
        </authorList>
    </citation>
    <scope>NUCLEOTIDE SEQUENCE [LARGE SCALE GENOMIC DNA]</scope>
    <source>
        <strain evidence="2 3">JCM 19203</strain>
    </source>
</reference>
<evidence type="ECO:0000313" key="2">
    <source>
        <dbReference type="EMBL" id="RJX37604.1"/>
    </source>
</evidence>
<keyword evidence="3" id="KW-1185">Reference proteome</keyword>
<dbReference type="Gene3D" id="3.40.630.30">
    <property type="match status" value="1"/>
</dbReference>
<dbReference type="InterPro" id="IPR000182">
    <property type="entry name" value="GNAT_dom"/>
</dbReference>
<dbReference type="SUPFAM" id="SSF55729">
    <property type="entry name" value="Acyl-CoA N-acyltransferases (Nat)"/>
    <property type="match status" value="1"/>
</dbReference>
<dbReference type="EMBL" id="QXQB01000005">
    <property type="protein sequence ID" value="RJX37604.1"/>
    <property type="molecule type" value="Genomic_DNA"/>
</dbReference>
<comment type="caution">
    <text evidence="2">The sequence shown here is derived from an EMBL/GenBank/DDBJ whole genome shotgun (WGS) entry which is preliminary data.</text>
</comment>
<name>A0A3A6PUP0_9BACL</name>
<proteinExistence type="predicted"/>
<gene>
    <name evidence="2" type="ORF">D3P09_21750</name>
</gene>
<keyword evidence="2" id="KW-0808">Transferase</keyword>
<dbReference type="GO" id="GO:0016747">
    <property type="term" value="F:acyltransferase activity, transferring groups other than amino-acyl groups"/>
    <property type="evidence" value="ECO:0007669"/>
    <property type="project" value="InterPro"/>
</dbReference>
<evidence type="ECO:0000259" key="1">
    <source>
        <dbReference type="PROSITE" id="PS51186"/>
    </source>
</evidence>
<dbReference type="RefSeq" id="WP_120113529.1">
    <property type="nucleotide sequence ID" value="NZ_QXQB01000005.1"/>
</dbReference>